<proteinExistence type="predicted"/>
<feature type="compositionally biased region" description="Acidic residues" evidence="1">
    <location>
        <begin position="95"/>
        <end position="104"/>
    </location>
</feature>
<keyword evidence="3" id="KW-1185">Reference proteome</keyword>
<feature type="region of interest" description="Disordered" evidence="1">
    <location>
        <begin position="33"/>
        <end position="54"/>
    </location>
</feature>
<feature type="compositionally biased region" description="Low complexity" evidence="1">
    <location>
        <begin position="110"/>
        <end position="119"/>
    </location>
</feature>
<feature type="compositionally biased region" description="Basic and acidic residues" evidence="1">
    <location>
        <begin position="192"/>
        <end position="208"/>
    </location>
</feature>
<evidence type="ECO:0000313" key="2">
    <source>
        <dbReference type="EMBL" id="KAF3834671.1"/>
    </source>
</evidence>
<sequence>MYFVNKVVNHMCDIITPPAGEMFQVHRSLAGALSQPGSRTSPQTCAAWPDPPNPKHPLENISIARSSSSVVVSSQGERSKDVVVQFRQVAVSQPVEEEEDEYEDWPPSSPGSSSGSHSGFYSFVDDPASPEAEQNQNWMTSPRRQKQMATLKEERGFRLQSYTGTRRPESLFPETDGDERYRLDPSTEEDAPEMRSARSSQHHREESTAFKAAEQEEETHPERRVVVVMSDDLDSGLEELSVGGGYGSDEGIFNDTGESTKPPSRGRSSTRPPSRGRSLMRPPSRGRSGWFRSERRT</sequence>
<dbReference type="AlphaFoldDB" id="A0A7J5XCJ4"/>
<gene>
    <name evidence="2" type="ORF">F7725_027229</name>
</gene>
<dbReference type="Proteomes" id="UP000518266">
    <property type="component" value="Unassembled WGS sequence"/>
</dbReference>
<feature type="compositionally biased region" description="Polar residues" evidence="1">
    <location>
        <begin position="35"/>
        <end position="44"/>
    </location>
</feature>
<accession>A0A7J5XCJ4</accession>
<name>A0A7J5XCJ4_DISMA</name>
<feature type="compositionally biased region" description="Polar residues" evidence="1">
    <location>
        <begin position="132"/>
        <end position="142"/>
    </location>
</feature>
<evidence type="ECO:0000313" key="3">
    <source>
        <dbReference type="Proteomes" id="UP000518266"/>
    </source>
</evidence>
<dbReference type="EMBL" id="JAAKFY010000025">
    <property type="protein sequence ID" value="KAF3834671.1"/>
    <property type="molecule type" value="Genomic_DNA"/>
</dbReference>
<feature type="region of interest" description="Disordered" evidence="1">
    <location>
        <begin position="92"/>
        <end position="297"/>
    </location>
</feature>
<organism evidence="2 3">
    <name type="scientific">Dissostichus mawsoni</name>
    <name type="common">Antarctic cod</name>
    <dbReference type="NCBI Taxonomy" id="36200"/>
    <lineage>
        <taxon>Eukaryota</taxon>
        <taxon>Metazoa</taxon>
        <taxon>Chordata</taxon>
        <taxon>Craniata</taxon>
        <taxon>Vertebrata</taxon>
        <taxon>Euteleostomi</taxon>
        <taxon>Actinopterygii</taxon>
        <taxon>Neopterygii</taxon>
        <taxon>Teleostei</taxon>
        <taxon>Neoteleostei</taxon>
        <taxon>Acanthomorphata</taxon>
        <taxon>Eupercaria</taxon>
        <taxon>Perciformes</taxon>
        <taxon>Notothenioidei</taxon>
        <taxon>Nototheniidae</taxon>
        <taxon>Dissostichus</taxon>
    </lineage>
</organism>
<evidence type="ECO:0000256" key="1">
    <source>
        <dbReference type="SAM" id="MobiDB-lite"/>
    </source>
</evidence>
<feature type="compositionally biased region" description="Low complexity" evidence="1">
    <location>
        <begin position="262"/>
        <end position="277"/>
    </location>
</feature>
<comment type="caution">
    <text evidence="2">The sequence shown here is derived from an EMBL/GenBank/DDBJ whole genome shotgun (WGS) entry which is preliminary data.</text>
</comment>
<dbReference type="OrthoDB" id="9449914at2759"/>
<protein>
    <submittedName>
        <fullName evidence="2">Uncharacterized protein</fullName>
    </submittedName>
</protein>
<reference evidence="2 3" key="1">
    <citation type="submission" date="2020-03" db="EMBL/GenBank/DDBJ databases">
        <title>Dissostichus mawsoni Genome sequencing and assembly.</title>
        <authorList>
            <person name="Park H."/>
        </authorList>
    </citation>
    <scope>NUCLEOTIDE SEQUENCE [LARGE SCALE GENOMIC DNA]</scope>
    <source>
        <strain evidence="2">DM0001</strain>
        <tissue evidence="2">Muscle</tissue>
    </source>
</reference>